<comment type="caution">
    <text evidence="4">The sequence shown here is derived from an EMBL/GenBank/DDBJ whole genome shotgun (WGS) entry which is preliminary data.</text>
</comment>
<evidence type="ECO:0000259" key="3">
    <source>
        <dbReference type="Pfam" id="PF02826"/>
    </source>
</evidence>
<protein>
    <recommendedName>
        <fullName evidence="3">D-isomer specific 2-hydroxyacid dehydrogenase NAD-binding domain-containing protein</fullName>
    </recommendedName>
</protein>
<dbReference type="PANTHER" id="PTHR10996">
    <property type="entry name" value="2-HYDROXYACID DEHYDROGENASE-RELATED"/>
    <property type="match status" value="1"/>
</dbReference>
<organism evidence="4 5">
    <name type="scientific">Shinella yambaruensis</name>
    <dbReference type="NCBI Taxonomy" id="415996"/>
    <lineage>
        <taxon>Bacteria</taxon>
        <taxon>Pseudomonadati</taxon>
        <taxon>Pseudomonadota</taxon>
        <taxon>Alphaproteobacteria</taxon>
        <taxon>Hyphomicrobiales</taxon>
        <taxon>Rhizobiaceae</taxon>
        <taxon>Shinella</taxon>
    </lineage>
</organism>
<dbReference type="InterPro" id="IPR036291">
    <property type="entry name" value="NAD(P)-bd_dom_sf"/>
</dbReference>
<dbReference type="InterPro" id="IPR006140">
    <property type="entry name" value="D-isomer_DH_NAD-bd"/>
</dbReference>
<sequence length="83" mass="9110">MALALDRKGIFAAGLDTFDVEPLHESPLFTRDDVVVTPHLAGATLENFVKIYERGLANIELFLSGRPLPDGELCIRLGEGWSN</sequence>
<evidence type="ECO:0000313" key="4">
    <source>
        <dbReference type="EMBL" id="GLR54525.1"/>
    </source>
</evidence>
<feature type="domain" description="D-isomer specific 2-hydroxyacid dehydrogenase NAD-binding" evidence="3">
    <location>
        <begin position="3"/>
        <end position="41"/>
    </location>
</feature>
<keyword evidence="2" id="KW-0520">NAD</keyword>
<evidence type="ECO:0000256" key="2">
    <source>
        <dbReference type="ARBA" id="ARBA00023027"/>
    </source>
</evidence>
<proteinExistence type="predicted"/>
<keyword evidence="1" id="KW-0560">Oxidoreductase</keyword>
<evidence type="ECO:0000313" key="5">
    <source>
        <dbReference type="Proteomes" id="UP001156702"/>
    </source>
</evidence>
<accession>A0ABQ5ZQZ0</accession>
<evidence type="ECO:0000256" key="1">
    <source>
        <dbReference type="ARBA" id="ARBA00023002"/>
    </source>
</evidence>
<dbReference type="Pfam" id="PF02826">
    <property type="entry name" value="2-Hacid_dh_C"/>
    <property type="match status" value="1"/>
</dbReference>
<keyword evidence="5" id="KW-1185">Reference proteome</keyword>
<dbReference type="PANTHER" id="PTHR10996:SF178">
    <property type="entry name" value="2-HYDROXYACID DEHYDROGENASE YGL185C-RELATED"/>
    <property type="match status" value="1"/>
</dbReference>
<name>A0ABQ5ZQZ0_9HYPH</name>
<gene>
    <name evidence="4" type="ORF">GCM10007923_57420</name>
</gene>
<dbReference type="SUPFAM" id="SSF51735">
    <property type="entry name" value="NAD(P)-binding Rossmann-fold domains"/>
    <property type="match status" value="1"/>
</dbReference>
<dbReference type="InterPro" id="IPR050223">
    <property type="entry name" value="D-isomer_2-hydroxyacid_DH"/>
</dbReference>
<dbReference type="Gene3D" id="3.40.50.720">
    <property type="entry name" value="NAD(P)-binding Rossmann-like Domain"/>
    <property type="match status" value="2"/>
</dbReference>
<dbReference type="EMBL" id="BSOP01000051">
    <property type="protein sequence ID" value="GLR54525.1"/>
    <property type="molecule type" value="Genomic_DNA"/>
</dbReference>
<reference evidence="5" key="1">
    <citation type="journal article" date="2019" name="Int. J. Syst. Evol. Microbiol.">
        <title>The Global Catalogue of Microorganisms (GCM) 10K type strain sequencing project: providing services to taxonomists for standard genome sequencing and annotation.</title>
        <authorList>
            <consortium name="The Broad Institute Genomics Platform"/>
            <consortium name="The Broad Institute Genome Sequencing Center for Infectious Disease"/>
            <person name="Wu L."/>
            <person name="Ma J."/>
        </authorList>
    </citation>
    <scope>NUCLEOTIDE SEQUENCE [LARGE SCALE GENOMIC DNA]</scope>
    <source>
        <strain evidence="5">NBRC 102122</strain>
    </source>
</reference>
<dbReference type="Proteomes" id="UP001156702">
    <property type="component" value="Unassembled WGS sequence"/>
</dbReference>